<organism evidence="2 3">
    <name type="scientific">Virgibacillus kapii</name>
    <dbReference type="NCBI Taxonomy" id="1638645"/>
    <lineage>
        <taxon>Bacteria</taxon>
        <taxon>Bacillati</taxon>
        <taxon>Bacillota</taxon>
        <taxon>Bacilli</taxon>
        <taxon>Bacillales</taxon>
        <taxon>Bacillaceae</taxon>
        <taxon>Virgibacillus</taxon>
    </lineage>
</organism>
<keyword evidence="1" id="KW-0812">Transmembrane</keyword>
<accession>A0ABQ2DLG2</accession>
<keyword evidence="3" id="KW-1185">Reference proteome</keyword>
<sequence length="217" mass="24590">MRYKVLLLLILTFVLTWFGIHRQFIAYADDSLSMEITPNKILFDIENMKPGDWAPRTVEVTNNGANSFDYSVVLKNKGSEKLFNQLDIHVNSGNKVFYEGKLHEFKQLTFQDLSPSDQQEVTFTVRFPEHLGNNYQALNTTFSLVFIAEGEGNSTDEQHIVGKVNSDNNGNNDGGTLPNTATNIFLYVTLGFIFIAIGGFLYLIIRMMKRMNVSSKL</sequence>
<gene>
    <name evidence="2" type="ORF">GCM10007111_23260</name>
</gene>
<protein>
    <recommendedName>
        <fullName evidence="4">LPXTG cell wall anchor domain-containing protein</fullName>
    </recommendedName>
</protein>
<evidence type="ECO:0000256" key="1">
    <source>
        <dbReference type="SAM" id="Phobius"/>
    </source>
</evidence>
<dbReference type="Proteomes" id="UP000634435">
    <property type="component" value="Unassembled WGS sequence"/>
</dbReference>
<keyword evidence="1" id="KW-1133">Transmembrane helix</keyword>
<comment type="caution">
    <text evidence="2">The sequence shown here is derived from an EMBL/GenBank/DDBJ whole genome shotgun (WGS) entry which is preliminary data.</text>
</comment>
<keyword evidence="1" id="KW-0472">Membrane</keyword>
<name>A0ABQ2DLG2_9BACI</name>
<dbReference type="RefSeq" id="WP_041203035.1">
    <property type="nucleotide sequence ID" value="NZ_BMPN01000003.1"/>
</dbReference>
<feature type="transmembrane region" description="Helical" evidence="1">
    <location>
        <begin position="184"/>
        <end position="205"/>
    </location>
</feature>
<proteinExistence type="predicted"/>
<reference evidence="3" key="1">
    <citation type="journal article" date="2019" name="Int. J. Syst. Evol. Microbiol.">
        <title>The Global Catalogue of Microorganisms (GCM) 10K type strain sequencing project: providing services to taxonomists for standard genome sequencing and annotation.</title>
        <authorList>
            <consortium name="The Broad Institute Genomics Platform"/>
            <consortium name="The Broad Institute Genome Sequencing Center for Infectious Disease"/>
            <person name="Wu L."/>
            <person name="Ma J."/>
        </authorList>
    </citation>
    <scope>NUCLEOTIDE SEQUENCE [LARGE SCALE GENOMIC DNA]</scope>
    <source>
        <strain evidence="3">JCM 30071</strain>
    </source>
</reference>
<evidence type="ECO:0000313" key="2">
    <source>
        <dbReference type="EMBL" id="GGJ60512.1"/>
    </source>
</evidence>
<evidence type="ECO:0008006" key="4">
    <source>
        <dbReference type="Google" id="ProtNLM"/>
    </source>
</evidence>
<dbReference type="EMBL" id="BMPN01000003">
    <property type="protein sequence ID" value="GGJ60512.1"/>
    <property type="molecule type" value="Genomic_DNA"/>
</dbReference>
<evidence type="ECO:0000313" key="3">
    <source>
        <dbReference type="Proteomes" id="UP000634435"/>
    </source>
</evidence>